<feature type="compositionally biased region" description="Basic and acidic residues" evidence="1">
    <location>
        <begin position="162"/>
        <end position="171"/>
    </location>
</feature>
<dbReference type="AlphaFoldDB" id="D6WFZ0"/>
<feature type="region of interest" description="Disordered" evidence="1">
    <location>
        <begin position="159"/>
        <end position="182"/>
    </location>
</feature>
<dbReference type="HOGENOM" id="CLU_1818298_0_0_1"/>
<evidence type="ECO:0000256" key="1">
    <source>
        <dbReference type="SAM" id="MobiDB-lite"/>
    </source>
</evidence>
<accession>D6WFZ0</accession>
<reference evidence="2 3" key="1">
    <citation type="journal article" date="2008" name="Nature">
        <title>The genome of the model beetle and pest Tribolium castaneum.</title>
        <authorList>
            <consortium name="Tribolium Genome Sequencing Consortium"/>
            <person name="Richards S."/>
            <person name="Gibbs R.A."/>
            <person name="Weinstock G.M."/>
            <person name="Brown S.J."/>
            <person name="Denell R."/>
            <person name="Beeman R.W."/>
            <person name="Gibbs R."/>
            <person name="Beeman R.W."/>
            <person name="Brown S.J."/>
            <person name="Bucher G."/>
            <person name="Friedrich M."/>
            <person name="Grimmelikhuijzen C.J."/>
            <person name="Klingler M."/>
            <person name="Lorenzen M."/>
            <person name="Richards S."/>
            <person name="Roth S."/>
            <person name="Schroder R."/>
            <person name="Tautz D."/>
            <person name="Zdobnov E.M."/>
            <person name="Muzny D."/>
            <person name="Gibbs R.A."/>
            <person name="Weinstock G.M."/>
            <person name="Attaway T."/>
            <person name="Bell S."/>
            <person name="Buhay C.J."/>
            <person name="Chandrabose M.N."/>
            <person name="Chavez D."/>
            <person name="Clerk-Blankenburg K.P."/>
            <person name="Cree A."/>
            <person name="Dao M."/>
            <person name="Davis C."/>
            <person name="Chacko J."/>
            <person name="Dinh H."/>
            <person name="Dugan-Rocha S."/>
            <person name="Fowler G."/>
            <person name="Garner T.T."/>
            <person name="Garnes J."/>
            <person name="Gnirke A."/>
            <person name="Hawes A."/>
            <person name="Hernandez J."/>
            <person name="Hines S."/>
            <person name="Holder M."/>
            <person name="Hume J."/>
            <person name="Jhangiani S.N."/>
            <person name="Joshi V."/>
            <person name="Khan Z.M."/>
            <person name="Jackson L."/>
            <person name="Kovar C."/>
            <person name="Kowis A."/>
            <person name="Lee S."/>
            <person name="Lewis L.R."/>
            <person name="Margolis J."/>
            <person name="Morgan M."/>
            <person name="Nazareth L.V."/>
            <person name="Nguyen N."/>
            <person name="Okwuonu G."/>
            <person name="Parker D."/>
            <person name="Richards S."/>
            <person name="Ruiz S.J."/>
            <person name="Santibanez J."/>
            <person name="Savard J."/>
            <person name="Scherer S.E."/>
            <person name="Schneider B."/>
            <person name="Sodergren E."/>
            <person name="Tautz D."/>
            <person name="Vattahil S."/>
            <person name="Villasana D."/>
            <person name="White C.S."/>
            <person name="Wright R."/>
            <person name="Park Y."/>
            <person name="Beeman R.W."/>
            <person name="Lord J."/>
            <person name="Oppert B."/>
            <person name="Lorenzen M."/>
            <person name="Brown S."/>
            <person name="Wang L."/>
            <person name="Savard J."/>
            <person name="Tautz D."/>
            <person name="Richards S."/>
            <person name="Weinstock G."/>
            <person name="Gibbs R.A."/>
            <person name="Liu Y."/>
            <person name="Worley K."/>
            <person name="Weinstock G."/>
            <person name="Elsik C.G."/>
            <person name="Reese J.T."/>
            <person name="Elhaik E."/>
            <person name="Landan G."/>
            <person name="Graur D."/>
            <person name="Arensburger P."/>
            <person name="Atkinson P."/>
            <person name="Beeman R.W."/>
            <person name="Beidler J."/>
            <person name="Brown S.J."/>
            <person name="Demuth J.P."/>
            <person name="Drury D.W."/>
            <person name="Du Y.Z."/>
            <person name="Fujiwara H."/>
            <person name="Lorenzen M."/>
            <person name="Maselli V."/>
            <person name="Osanai M."/>
            <person name="Park Y."/>
            <person name="Robertson H.M."/>
            <person name="Tu Z."/>
            <person name="Wang J.J."/>
            <person name="Wang S."/>
            <person name="Richards S."/>
            <person name="Song H."/>
            <person name="Zhang L."/>
            <person name="Sodergren E."/>
            <person name="Werner D."/>
            <person name="Stanke M."/>
            <person name="Morgenstern B."/>
            <person name="Solovyev V."/>
            <person name="Kosarev P."/>
            <person name="Brown G."/>
            <person name="Chen H.C."/>
            <person name="Ermolaeva O."/>
            <person name="Hlavina W."/>
            <person name="Kapustin Y."/>
            <person name="Kiryutin B."/>
            <person name="Kitts P."/>
            <person name="Maglott D."/>
            <person name="Pruitt K."/>
            <person name="Sapojnikov V."/>
            <person name="Souvorov A."/>
            <person name="Mackey A.J."/>
            <person name="Waterhouse R.M."/>
            <person name="Wyder S."/>
            <person name="Zdobnov E.M."/>
            <person name="Zdobnov E.M."/>
            <person name="Wyder S."/>
            <person name="Kriventseva E.V."/>
            <person name="Kadowaki T."/>
            <person name="Bork P."/>
            <person name="Aranda M."/>
            <person name="Bao R."/>
            <person name="Beermann A."/>
            <person name="Berns N."/>
            <person name="Bolognesi R."/>
            <person name="Bonneton F."/>
            <person name="Bopp D."/>
            <person name="Brown S.J."/>
            <person name="Bucher G."/>
            <person name="Butts T."/>
            <person name="Chaumot A."/>
            <person name="Denell R.E."/>
            <person name="Ferrier D.E."/>
            <person name="Friedrich M."/>
            <person name="Gordon C.M."/>
            <person name="Jindra M."/>
            <person name="Klingler M."/>
            <person name="Lan Q."/>
            <person name="Lattorff H.M."/>
            <person name="Laudet V."/>
            <person name="von Levetsow C."/>
            <person name="Liu Z."/>
            <person name="Lutz R."/>
            <person name="Lynch J.A."/>
            <person name="da Fonseca R.N."/>
            <person name="Posnien N."/>
            <person name="Reuter R."/>
            <person name="Roth S."/>
            <person name="Savard J."/>
            <person name="Schinko J.B."/>
            <person name="Schmitt C."/>
            <person name="Schoppmeier M."/>
            <person name="Schroder R."/>
            <person name="Shippy T.D."/>
            <person name="Simonnet F."/>
            <person name="Marques-Souza H."/>
            <person name="Tautz D."/>
            <person name="Tomoyasu Y."/>
            <person name="Trauner J."/>
            <person name="Van der Zee M."/>
            <person name="Vervoort M."/>
            <person name="Wittkopp N."/>
            <person name="Wimmer E.A."/>
            <person name="Yang X."/>
            <person name="Jones A.K."/>
            <person name="Sattelle D.B."/>
            <person name="Ebert P.R."/>
            <person name="Nelson D."/>
            <person name="Scott J.G."/>
            <person name="Beeman R.W."/>
            <person name="Muthukrishnan S."/>
            <person name="Kramer K.J."/>
            <person name="Arakane Y."/>
            <person name="Beeman R.W."/>
            <person name="Zhu Q."/>
            <person name="Hogenkamp D."/>
            <person name="Dixit R."/>
            <person name="Oppert B."/>
            <person name="Jiang H."/>
            <person name="Zou Z."/>
            <person name="Marshall J."/>
            <person name="Elpidina E."/>
            <person name="Vinokurov K."/>
            <person name="Oppert C."/>
            <person name="Zou Z."/>
            <person name="Evans J."/>
            <person name="Lu Z."/>
            <person name="Zhao P."/>
            <person name="Sumathipala N."/>
            <person name="Altincicek B."/>
            <person name="Vilcinskas A."/>
            <person name="Williams M."/>
            <person name="Hultmark D."/>
            <person name="Hetru C."/>
            <person name="Jiang H."/>
            <person name="Grimmelikhuijzen C.J."/>
            <person name="Hauser F."/>
            <person name="Cazzamali G."/>
            <person name="Williamson M."/>
            <person name="Park Y."/>
            <person name="Li B."/>
            <person name="Tanaka Y."/>
            <person name="Predel R."/>
            <person name="Neupert S."/>
            <person name="Schachtner J."/>
            <person name="Verleyen P."/>
            <person name="Raible F."/>
            <person name="Bork P."/>
            <person name="Friedrich M."/>
            <person name="Walden K.K."/>
            <person name="Robertson H.M."/>
            <person name="Angeli S."/>
            <person name="Foret S."/>
            <person name="Bucher G."/>
            <person name="Schuetz S."/>
            <person name="Maleszka R."/>
            <person name="Wimmer E.A."/>
            <person name="Beeman R.W."/>
            <person name="Lorenzen M."/>
            <person name="Tomoyasu Y."/>
            <person name="Miller S.C."/>
            <person name="Grossmann D."/>
            <person name="Bucher G."/>
        </authorList>
    </citation>
    <scope>NUCLEOTIDE SEQUENCE [LARGE SCALE GENOMIC DNA]</scope>
    <source>
        <strain evidence="2 3">Georgia GA2</strain>
    </source>
</reference>
<proteinExistence type="predicted"/>
<gene>
    <name evidence="2" type="primary">AUGUSTUS-3.0.2_02548</name>
    <name evidence="2" type="ORF">TcasGA2_TC002548</name>
</gene>
<dbReference type="Proteomes" id="UP000007266">
    <property type="component" value="Linkage group 3"/>
</dbReference>
<evidence type="ECO:0000313" key="3">
    <source>
        <dbReference type="Proteomes" id="UP000007266"/>
    </source>
</evidence>
<name>D6WFZ0_TRICA</name>
<organism evidence="2 3">
    <name type="scientific">Tribolium castaneum</name>
    <name type="common">Red flour beetle</name>
    <dbReference type="NCBI Taxonomy" id="7070"/>
    <lineage>
        <taxon>Eukaryota</taxon>
        <taxon>Metazoa</taxon>
        <taxon>Ecdysozoa</taxon>
        <taxon>Arthropoda</taxon>
        <taxon>Hexapoda</taxon>
        <taxon>Insecta</taxon>
        <taxon>Pterygota</taxon>
        <taxon>Neoptera</taxon>
        <taxon>Endopterygota</taxon>
        <taxon>Coleoptera</taxon>
        <taxon>Polyphaga</taxon>
        <taxon>Cucujiformia</taxon>
        <taxon>Tenebrionidae</taxon>
        <taxon>Tenebrionidae incertae sedis</taxon>
        <taxon>Tribolium</taxon>
    </lineage>
</organism>
<sequence length="229" mass="24332">MHEETASMSVPGPVAVSAGQSEGSPTPTAVVVNAAEVDLEVAPDADNVELQVPFAANSGVRMTAAMTAMGVSGTRLRLVVGCVRGPRPTCAGVCPSVPGPLYDLTTTCAASPLTQCTSISSLSRLPLDSMLYYSLHAGTISKSPLKGIAWVQVRSTQTSQQQRRDRVKSTEKWVSGSPIDRPGVAASERYQANPGNCNPSERFIVYRDQYFCDCGLDTQYDYSGSGENY</sequence>
<feature type="region of interest" description="Disordered" evidence="1">
    <location>
        <begin position="1"/>
        <end position="26"/>
    </location>
</feature>
<evidence type="ECO:0000313" key="2">
    <source>
        <dbReference type="EMBL" id="EEZ99772.2"/>
    </source>
</evidence>
<keyword evidence="3" id="KW-1185">Reference proteome</keyword>
<reference evidence="2 3" key="2">
    <citation type="journal article" date="2010" name="Nucleic Acids Res.">
        <title>BeetleBase in 2010: revisions to provide comprehensive genomic information for Tribolium castaneum.</title>
        <authorList>
            <person name="Kim H.S."/>
            <person name="Murphy T."/>
            <person name="Xia J."/>
            <person name="Caragea D."/>
            <person name="Park Y."/>
            <person name="Beeman R.W."/>
            <person name="Lorenzen M.D."/>
            <person name="Butcher S."/>
            <person name="Manak J.R."/>
            <person name="Brown S.J."/>
        </authorList>
    </citation>
    <scope>GENOME REANNOTATION</scope>
    <source>
        <strain evidence="2 3">Georgia GA2</strain>
    </source>
</reference>
<dbReference type="EMBL" id="KQ971328">
    <property type="protein sequence ID" value="EEZ99772.2"/>
    <property type="molecule type" value="Genomic_DNA"/>
</dbReference>
<protein>
    <submittedName>
        <fullName evidence="2">Uncharacterized protein</fullName>
    </submittedName>
</protein>